<evidence type="ECO:0000259" key="3">
    <source>
        <dbReference type="Pfam" id="PF16344"/>
    </source>
</evidence>
<comment type="caution">
    <text evidence="4">The sequence shown here is derived from an EMBL/GenBank/DDBJ whole genome shotgun (WGS) entry which is preliminary data.</text>
</comment>
<dbReference type="Pfam" id="PF16344">
    <property type="entry name" value="FecR_C"/>
    <property type="match status" value="1"/>
</dbReference>
<feature type="domain" description="Protein FecR C-terminal" evidence="3">
    <location>
        <begin position="321"/>
        <end position="387"/>
    </location>
</feature>
<feature type="domain" description="FecR protein" evidence="2">
    <location>
        <begin position="193"/>
        <end position="279"/>
    </location>
</feature>
<dbReference type="Gene3D" id="2.60.120.1440">
    <property type="match status" value="1"/>
</dbReference>
<accession>A0ABV2SZX5</accession>
<feature type="transmembrane region" description="Helical" evidence="1">
    <location>
        <begin position="85"/>
        <end position="104"/>
    </location>
</feature>
<dbReference type="InterPro" id="IPR006860">
    <property type="entry name" value="FecR"/>
</dbReference>
<evidence type="ECO:0000256" key="1">
    <source>
        <dbReference type="SAM" id="Phobius"/>
    </source>
</evidence>
<gene>
    <name evidence="4" type="ORF">ABR189_03055</name>
</gene>
<dbReference type="EMBL" id="JBEXAC010000001">
    <property type="protein sequence ID" value="MET6996324.1"/>
    <property type="molecule type" value="Genomic_DNA"/>
</dbReference>
<dbReference type="Pfam" id="PF04773">
    <property type="entry name" value="FecR"/>
    <property type="match status" value="1"/>
</dbReference>
<dbReference type="Proteomes" id="UP001549749">
    <property type="component" value="Unassembled WGS sequence"/>
</dbReference>
<evidence type="ECO:0000313" key="4">
    <source>
        <dbReference type="EMBL" id="MET6996324.1"/>
    </source>
</evidence>
<dbReference type="InterPro" id="IPR032508">
    <property type="entry name" value="FecR_C"/>
</dbReference>
<dbReference type="Gene3D" id="3.55.50.30">
    <property type="match status" value="1"/>
</dbReference>
<keyword evidence="1" id="KW-0812">Transmembrane</keyword>
<evidence type="ECO:0000259" key="2">
    <source>
        <dbReference type="Pfam" id="PF04773"/>
    </source>
</evidence>
<keyword evidence="1" id="KW-1133">Transmembrane helix</keyword>
<dbReference type="InterPro" id="IPR012373">
    <property type="entry name" value="Ferrdict_sens_TM"/>
</dbReference>
<dbReference type="PANTHER" id="PTHR30273">
    <property type="entry name" value="PERIPLASMIC SIGNAL SENSOR AND SIGMA FACTOR ACTIVATOR FECR-RELATED"/>
    <property type="match status" value="1"/>
</dbReference>
<proteinExistence type="predicted"/>
<organism evidence="4 5">
    <name type="scientific">Chitinophaga defluvii</name>
    <dbReference type="NCBI Taxonomy" id="3163343"/>
    <lineage>
        <taxon>Bacteria</taxon>
        <taxon>Pseudomonadati</taxon>
        <taxon>Bacteroidota</taxon>
        <taxon>Chitinophagia</taxon>
        <taxon>Chitinophagales</taxon>
        <taxon>Chitinophagaceae</taxon>
        <taxon>Chitinophaga</taxon>
    </lineage>
</organism>
<sequence length="388" mass="43056">MKSKQDIEKLLQQYLDDESTPEEVKELLALNNSHPDMDWYPYLEEVFRNSAPDAEFTKEKWEPVLRSILQKEEERVVGFRMLRRWRLVAAACFLLALGTLLWWFNMRGPDTGPIANVPITDIPAPTGNRATITLADGRRVDLDSAGNGQLAQQGAMKLVKLASGQIAYQTSEGQIVKELQYNTLSNPRGSKVIDIRLSDGSQVWLNAGSSITYPVAFTGNERKVELHGEGYFEVAKDKAAKFIVSSDGVRTEVLGTHFNVNAYSNEQVIKVTLLEGAVRTGNKDGTVVIAPGQQAVAGKGSMKVNASPNLDQVMAWKNGVFNFDQLGIDEVMGQIENWYDVKVEYQSGKPTARLFGEMGRDLSLQEVLQSLKDAGIRCRLEGKIVTID</sequence>
<dbReference type="RefSeq" id="WP_354658970.1">
    <property type="nucleotide sequence ID" value="NZ_JBEXAC010000001.1"/>
</dbReference>
<keyword evidence="5" id="KW-1185">Reference proteome</keyword>
<dbReference type="PANTHER" id="PTHR30273:SF2">
    <property type="entry name" value="PROTEIN FECR"/>
    <property type="match status" value="1"/>
</dbReference>
<reference evidence="4 5" key="1">
    <citation type="submission" date="2024-06" db="EMBL/GenBank/DDBJ databases">
        <title>Chitinophaga defluvii sp. nov., isolated from municipal sewage.</title>
        <authorList>
            <person name="Zhang L."/>
        </authorList>
    </citation>
    <scope>NUCLEOTIDE SEQUENCE [LARGE SCALE GENOMIC DNA]</scope>
    <source>
        <strain evidence="4 5">H8</strain>
    </source>
</reference>
<name>A0ABV2SZX5_9BACT</name>
<keyword evidence="1" id="KW-0472">Membrane</keyword>
<evidence type="ECO:0000313" key="5">
    <source>
        <dbReference type="Proteomes" id="UP001549749"/>
    </source>
</evidence>
<protein>
    <submittedName>
        <fullName evidence="4">FecR domain-containing protein</fullName>
    </submittedName>
</protein>